<dbReference type="SUPFAM" id="SSF57850">
    <property type="entry name" value="RING/U-box"/>
    <property type="match status" value="1"/>
</dbReference>
<dbReference type="Pfam" id="PF13639">
    <property type="entry name" value="zf-RING_2"/>
    <property type="match status" value="1"/>
</dbReference>
<dbReference type="Gene3D" id="3.30.40.10">
    <property type="entry name" value="Zinc/RING finger domain, C3HC4 (zinc finger)"/>
    <property type="match status" value="1"/>
</dbReference>
<feature type="region of interest" description="Disordered" evidence="5">
    <location>
        <begin position="310"/>
        <end position="409"/>
    </location>
</feature>
<evidence type="ECO:0000313" key="7">
    <source>
        <dbReference type="EMBL" id="KAJ3057574.1"/>
    </source>
</evidence>
<reference evidence="7" key="1">
    <citation type="submission" date="2020-05" db="EMBL/GenBank/DDBJ databases">
        <title>Phylogenomic resolution of chytrid fungi.</title>
        <authorList>
            <person name="Stajich J.E."/>
            <person name="Amses K."/>
            <person name="Simmons R."/>
            <person name="Seto K."/>
            <person name="Myers J."/>
            <person name="Bonds A."/>
            <person name="Quandt C.A."/>
            <person name="Barry K."/>
            <person name="Liu P."/>
            <person name="Grigoriev I."/>
            <person name="Longcore J.E."/>
            <person name="James T.Y."/>
        </authorList>
    </citation>
    <scope>NUCLEOTIDE SEQUENCE</scope>
    <source>
        <strain evidence="7">JEL0318</strain>
    </source>
</reference>
<evidence type="ECO:0000313" key="8">
    <source>
        <dbReference type="Proteomes" id="UP001212841"/>
    </source>
</evidence>
<keyword evidence="1" id="KW-0479">Metal-binding</keyword>
<organism evidence="7 8">
    <name type="scientific">Rhizophlyctis rosea</name>
    <dbReference type="NCBI Taxonomy" id="64517"/>
    <lineage>
        <taxon>Eukaryota</taxon>
        <taxon>Fungi</taxon>
        <taxon>Fungi incertae sedis</taxon>
        <taxon>Chytridiomycota</taxon>
        <taxon>Chytridiomycota incertae sedis</taxon>
        <taxon>Chytridiomycetes</taxon>
        <taxon>Rhizophlyctidales</taxon>
        <taxon>Rhizophlyctidaceae</taxon>
        <taxon>Rhizophlyctis</taxon>
    </lineage>
</organism>
<evidence type="ECO:0000256" key="1">
    <source>
        <dbReference type="ARBA" id="ARBA00022723"/>
    </source>
</evidence>
<feature type="region of interest" description="Disordered" evidence="5">
    <location>
        <begin position="123"/>
        <end position="149"/>
    </location>
</feature>
<dbReference type="InterPro" id="IPR001841">
    <property type="entry name" value="Znf_RING"/>
</dbReference>
<dbReference type="PROSITE" id="PS50089">
    <property type="entry name" value="ZF_RING_2"/>
    <property type="match status" value="1"/>
</dbReference>
<dbReference type="AlphaFoldDB" id="A0AAD5XAJ2"/>
<proteinExistence type="predicted"/>
<evidence type="ECO:0000256" key="5">
    <source>
        <dbReference type="SAM" id="MobiDB-lite"/>
    </source>
</evidence>
<feature type="compositionally biased region" description="Polar residues" evidence="5">
    <location>
        <begin position="319"/>
        <end position="330"/>
    </location>
</feature>
<dbReference type="EMBL" id="JADGJD010000001">
    <property type="protein sequence ID" value="KAJ3057574.1"/>
    <property type="molecule type" value="Genomic_DNA"/>
</dbReference>
<name>A0AAD5XAJ2_9FUNG</name>
<dbReference type="InterPro" id="IPR011016">
    <property type="entry name" value="Znf_RING-CH"/>
</dbReference>
<evidence type="ECO:0000259" key="6">
    <source>
        <dbReference type="PROSITE" id="PS50089"/>
    </source>
</evidence>
<keyword evidence="3" id="KW-0862">Zinc</keyword>
<dbReference type="GO" id="GO:0008270">
    <property type="term" value="F:zinc ion binding"/>
    <property type="evidence" value="ECO:0007669"/>
    <property type="project" value="UniProtKB-KW"/>
</dbReference>
<feature type="domain" description="RING-type" evidence="6">
    <location>
        <begin position="227"/>
        <end position="281"/>
    </location>
</feature>
<dbReference type="InterPro" id="IPR013083">
    <property type="entry name" value="Znf_RING/FYVE/PHD"/>
</dbReference>
<dbReference type="PANTHER" id="PTHR15710">
    <property type="entry name" value="E3 UBIQUITIN-PROTEIN LIGASE PRAJA"/>
    <property type="match status" value="1"/>
</dbReference>
<keyword evidence="8" id="KW-1185">Reference proteome</keyword>
<accession>A0AAD5XAJ2</accession>
<feature type="compositionally biased region" description="Polar residues" evidence="5">
    <location>
        <begin position="136"/>
        <end position="148"/>
    </location>
</feature>
<dbReference type="SMART" id="SM00744">
    <property type="entry name" value="RINGv"/>
    <property type="match status" value="1"/>
</dbReference>
<protein>
    <recommendedName>
        <fullName evidence="6">RING-type domain-containing protein</fullName>
    </recommendedName>
</protein>
<dbReference type="SMART" id="SM00184">
    <property type="entry name" value="RING"/>
    <property type="match status" value="1"/>
</dbReference>
<sequence>MRTFMSADNIMRQILTMVDDEMPPLAPADGEESAEQASQTDPDPLFMPAGGGLLQLIVDALGPPPPEGARPDLGDTEGDNGPPSIIDILFLMGPEERRQPGSDSPVPPPLRERMDAITQSFLSRGEPTRSGVRMPQRQQQSGQLSGTEGRNVIVLDDEDDATGEDQEWRNPHPFVDSLERILSALLFMGLRGTAVHTQGQPPASAAVIAALPIISSGDKQLRKHKECLICQDDFQQQETRDVPTDASTSESDILKLPCRHLYHRGCIVKWLHTSGTCPACRYELETDSEDYNAGVRERMAERDRVIRVEDEADKGDHGVNQSQGTNNQINSERDNTRIAGKKRAHDDDEVTDDGDCLRPGESVPPLERKEVGSPTAHGVKRAHSPEFQIRGAAKMARRDVGSDGGGGDL</sequence>
<dbReference type="Proteomes" id="UP001212841">
    <property type="component" value="Unassembled WGS sequence"/>
</dbReference>
<evidence type="ECO:0000256" key="4">
    <source>
        <dbReference type="PROSITE-ProRule" id="PRU00175"/>
    </source>
</evidence>
<evidence type="ECO:0000256" key="2">
    <source>
        <dbReference type="ARBA" id="ARBA00022771"/>
    </source>
</evidence>
<feature type="region of interest" description="Disordered" evidence="5">
    <location>
        <begin position="22"/>
        <end position="83"/>
    </location>
</feature>
<evidence type="ECO:0000256" key="3">
    <source>
        <dbReference type="ARBA" id="ARBA00022833"/>
    </source>
</evidence>
<dbReference type="PANTHER" id="PTHR15710:SF234">
    <property type="entry name" value="RING-TYPE DOMAIN-CONTAINING PROTEIN"/>
    <property type="match status" value="1"/>
</dbReference>
<keyword evidence="2 4" id="KW-0863">Zinc-finger</keyword>
<comment type="caution">
    <text evidence="7">The sequence shown here is derived from an EMBL/GenBank/DDBJ whole genome shotgun (WGS) entry which is preliminary data.</text>
</comment>
<gene>
    <name evidence="7" type="ORF">HK097_000041</name>
</gene>
<dbReference type="CDD" id="cd16454">
    <property type="entry name" value="RING-H2_PA-TM-RING"/>
    <property type="match status" value="1"/>
</dbReference>